<keyword evidence="2" id="KW-0472">Membrane</keyword>
<feature type="compositionally biased region" description="Low complexity" evidence="1">
    <location>
        <begin position="1"/>
        <end position="17"/>
    </location>
</feature>
<proteinExistence type="predicted"/>
<dbReference type="EMBL" id="CAJHNH020001278">
    <property type="protein sequence ID" value="CAG5122390.1"/>
    <property type="molecule type" value="Genomic_DNA"/>
</dbReference>
<evidence type="ECO:0000313" key="3">
    <source>
        <dbReference type="EMBL" id="CAG5122390.1"/>
    </source>
</evidence>
<dbReference type="OrthoDB" id="10623665at2759"/>
<feature type="transmembrane region" description="Helical" evidence="2">
    <location>
        <begin position="80"/>
        <end position="103"/>
    </location>
</feature>
<feature type="region of interest" description="Disordered" evidence="1">
    <location>
        <begin position="1"/>
        <end position="67"/>
    </location>
</feature>
<reference evidence="3" key="1">
    <citation type="submission" date="2021-04" db="EMBL/GenBank/DDBJ databases">
        <authorList>
            <consortium name="Molecular Ecology Group"/>
        </authorList>
    </citation>
    <scope>NUCLEOTIDE SEQUENCE</scope>
</reference>
<evidence type="ECO:0000313" key="4">
    <source>
        <dbReference type="Proteomes" id="UP000678393"/>
    </source>
</evidence>
<protein>
    <submittedName>
        <fullName evidence="3">Uncharacterized protein</fullName>
    </submittedName>
</protein>
<feature type="compositionally biased region" description="Low complexity" evidence="1">
    <location>
        <begin position="39"/>
        <end position="50"/>
    </location>
</feature>
<keyword evidence="4" id="KW-1185">Reference proteome</keyword>
<accession>A0A8S3Z443</accession>
<dbReference type="AlphaFoldDB" id="A0A8S3Z443"/>
<feature type="compositionally biased region" description="Polar residues" evidence="1">
    <location>
        <begin position="51"/>
        <end position="62"/>
    </location>
</feature>
<sequence length="167" mass="18127">MTAPSMTSTTNNNQSSSETWEINTMIEPTFGQNTDRAESSSTASVDHVSSINPENSTENSTGKALRITGAGDSSSGLSPAVIGVIVASVLLVFIVALIAAVYYRRNYKYIFRHGKLIEEKNPADFYKIAFPSRGEDNVTFDTGIENPTYDCLHDPTHSISQPGDTRT</sequence>
<organism evidence="3 4">
    <name type="scientific">Candidula unifasciata</name>
    <dbReference type="NCBI Taxonomy" id="100452"/>
    <lineage>
        <taxon>Eukaryota</taxon>
        <taxon>Metazoa</taxon>
        <taxon>Spiralia</taxon>
        <taxon>Lophotrochozoa</taxon>
        <taxon>Mollusca</taxon>
        <taxon>Gastropoda</taxon>
        <taxon>Heterobranchia</taxon>
        <taxon>Euthyneura</taxon>
        <taxon>Panpulmonata</taxon>
        <taxon>Eupulmonata</taxon>
        <taxon>Stylommatophora</taxon>
        <taxon>Helicina</taxon>
        <taxon>Helicoidea</taxon>
        <taxon>Geomitridae</taxon>
        <taxon>Candidula</taxon>
    </lineage>
</organism>
<keyword evidence="2" id="KW-0812">Transmembrane</keyword>
<evidence type="ECO:0000256" key="2">
    <source>
        <dbReference type="SAM" id="Phobius"/>
    </source>
</evidence>
<name>A0A8S3Z443_9EUPU</name>
<evidence type="ECO:0000256" key="1">
    <source>
        <dbReference type="SAM" id="MobiDB-lite"/>
    </source>
</evidence>
<dbReference type="Proteomes" id="UP000678393">
    <property type="component" value="Unassembled WGS sequence"/>
</dbReference>
<gene>
    <name evidence="3" type="ORF">CUNI_LOCUS7948</name>
</gene>
<comment type="caution">
    <text evidence="3">The sequence shown here is derived from an EMBL/GenBank/DDBJ whole genome shotgun (WGS) entry which is preliminary data.</text>
</comment>
<keyword evidence="2" id="KW-1133">Transmembrane helix</keyword>